<dbReference type="AlphaFoldDB" id="A0A511Z6D5"/>
<name>A0A511Z6D5_9BACL</name>
<proteinExistence type="predicted"/>
<dbReference type="OrthoDB" id="2112831at2"/>
<dbReference type="Proteomes" id="UP000321901">
    <property type="component" value="Unassembled WGS sequence"/>
</dbReference>
<accession>A0A511Z6D5</accession>
<sequence length="184" mass="20599">MNIPQLLIQTTSGILGLQIDKPIQEIEQPKATIHQEQPAAILEMSTTRSQLSLDSTEVRADIDLKGPLRRGDENAQYGMQQLMQGIARRAQEGQQLMEIENGGNPIIEISKQNAYPPPKSLGIRFVAERTKIQMSFQPGSLNINATPQKPVLNVQINKPIHTYTQGKVTGMMEQYPSVQIDWRI</sequence>
<organism evidence="1 2">
    <name type="scientific">Sporosarcina luteola</name>
    <dbReference type="NCBI Taxonomy" id="582850"/>
    <lineage>
        <taxon>Bacteria</taxon>
        <taxon>Bacillati</taxon>
        <taxon>Bacillota</taxon>
        <taxon>Bacilli</taxon>
        <taxon>Bacillales</taxon>
        <taxon>Caryophanaceae</taxon>
        <taxon>Sporosarcina</taxon>
    </lineage>
</organism>
<evidence type="ECO:0008006" key="3">
    <source>
        <dbReference type="Google" id="ProtNLM"/>
    </source>
</evidence>
<evidence type="ECO:0000313" key="2">
    <source>
        <dbReference type="Proteomes" id="UP000321901"/>
    </source>
</evidence>
<gene>
    <name evidence="1" type="ORF">SLU01_13140</name>
</gene>
<comment type="caution">
    <text evidence="1">The sequence shown here is derived from an EMBL/GenBank/DDBJ whole genome shotgun (WGS) entry which is preliminary data.</text>
</comment>
<keyword evidence="2" id="KW-1185">Reference proteome</keyword>
<protein>
    <recommendedName>
        <fullName evidence="3">YviE</fullName>
    </recommendedName>
</protein>
<dbReference type="RefSeq" id="WP_147056507.1">
    <property type="nucleotide sequence ID" value="NZ_BJYL01000016.1"/>
</dbReference>
<dbReference type="EMBL" id="BJYL01000016">
    <property type="protein sequence ID" value="GEN83002.1"/>
    <property type="molecule type" value="Genomic_DNA"/>
</dbReference>
<dbReference type="InterPro" id="IPR045527">
    <property type="entry name" value="DUF6470"/>
</dbReference>
<evidence type="ECO:0000313" key="1">
    <source>
        <dbReference type="EMBL" id="GEN83002.1"/>
    </source>
</evidence>
<dbReference type="Pfam" id="PF20074">
    <property type="entry name" value="DUF6470"/>
    <property type="match status" value="1"/>
</dbReference>
<reference evidence="1 2" key="1">
    <citation type="submission" date="2019-07" db="EMBL/GenBank/DDBJ databases">
        <title>Whole genome shotgun sequence of Sporosarcina luteola NBRC 105378.</title>
        <authorList>
            <person name="Hosoyama A."/>
            <person name="Uohara A."/>
            <person name="Ohji S."/>
            <person name="Ichikawa N."/>
        </authorList>
    </citation>
    <scope>NUCLEOTIDE SEQUENCE [LARGE SCALE GENOMIC DNA]</scope>
    <source>
        <strain evidence="1 2">NBRC 105378</strain>
    </source>
</reference>